<sequence>MEYSERRGVKNKSKAKGSVQYNLFNISGTENLDNMSPLLGDHIRAELTDHSKEPLETSIFQFPDYIFSLAS</sequence>
<reference evidence="1 2" key="2">
    <citation type="journal article" date="2019" name="G3 (Bethesda)">
        <title>Hybrid Assembly of the Genome of the Entomopathogenic Nematode Steinernema carpocapsae Identifies the X-Chromosome.</title>
        <authorList>
            <person name="Serra L."/>
            <person name="Macchietto M."/>
            <person name="Macias-Munoz A."/>
            <person name="McGill C.J."/>
            <person name="Rodriguez I.M."/>
            <person name="Rodriguez B."/>
            <person name="Murad R."/>
            <person name="Mortazavi A."/>
        </authorList>
    </citation>
    <scope>NUCLEOTIDE SEQUENCE [LARGE SCALE GENOMIC DNA]</scope>
    <source>
        <strain evidence="1 2">ALL</strain>
    </source>
</reference>
<organism evidence="1 2">
    <name type="scientific">Steinernema carpocapsae</name>
    <name type="common">Entomopathogenic nematode</name>
    <dbReference type="NCBI Taxonomy" id="34508"/>
    <lineage>
        <taxon>Eukaryota</taxon>
        <taxon>Metazoa</taxon>
        <taxon>Ecdysozoa</taxon>
        <taxon>Nematoda</taxon>
        <taxon>Chromadorea</taxon>
        <taxon>Rhabditida</taxon>
        <taxon>Tylenchina</taxon>
        <taxon>Panagrolaimomorpha</taxon>
        <taxon>Strongyloidoidea</taxon>
        <taxon>Steinernematidae</taxon>
        <taxon>Steinernema</taxon>
    </lineage>
</organism>
<dbReference type="AlphaFoldDB" id="A0A4U8UP44"/>
<proteinExistence type="predicted"/>
<protein>
    <submittedName>
        <fullName evidence="1">Uncharacterized protein</fullName>
    </submittedName>
</protein>
<name>A0A4U8UP44_STECR</name>
<evidence type="ECO:0000313" key="2">
    <source>
        <dbReference type="Proteomes" id="UP000298663"/>
    </source>
</evidence>
<keyword evidence="2" id="KW-1185">Reference proteome</keyword>
<gene>
    <name evidence="1" type="ORF">L596_002276</name>
</gene>
<comment type="caution">
    <text evidence="1">The sequence shown here is derived from an EMBL/GenBank/DDBJ whole genome shotgun (WGS) entry which is preliminary data.</text>
</comment>
<accession>A0A4U8UP44</accession>
<evidence type="ECO:0000313" key="1">
    <source>
        <dbReference type="EMBL" id="TMS34746.1"/>
    </source>
</evidence>
<dbReference type="Proteomes" id="UP000298663">
    <property type="component" value="Unassembled WGS sequence"/>
</dbReference>
<reference evidence="1 2" key="1">
    <citation type="journal article" date="2015" name="Genome Biol.">
        <title>Comparative genomics of Steinernema reveals deeply conserved gene regulatory networks.</title>
        <authorList>
            <person name="Dillman A.R."/>
            <person name="Macchietto M."/>
            <person name="Porter C.F."/>
            <person name="Rogers A."/>
            <person name="Williams B."/>
            <person name="Antoshechkin I."/>
            <person name="Lee M.M."/>
            <person name="Goodwin Z."/>
            <person name="Lu X."/>
            <person name="Lewis E.E."/>
            <person name="Goodrich-Blair H."/>
            <person name="Stock S.P."/>
            <person name="Adams B.J."/>
            <person name="Sternberg P.W."/>
            <person name="Mortazavi A."/>
        </authorList>
    </citation>
    <scope>NUCLEOTIDE SEQUENCE [LARGE SCALE GENOMIC DNA]</scope>
    <source>
        <strain evidence="1 2">ALL</strain>
    </source>
</reference>
<dbReference type="EMBL" id="AZBU02000001">
    <property type="protein sequence ID" value="TMS34746.1"/>
    <property type="molecule type" value="Genomic_DNA"/>
</dbReference>